<dbReference type="SUPFAM" id="SSF53335">
    <property type="entry name" value="S-adenosyl-L-methionine-dependent methyltransferases"/>
    <property type="match status" value="1"/>
</dbReference>
<name>A0A835DKJ3_TETSI</name>
<dbReference type="Pfam" id="PF01426">
    <property type="entry name" value="BAH"/>
    <property type="match status" value="2"/>
</dbReference>
<feature type="region of interest" description="Disordered" evidence="11">
    <location>
        <begin position="1"/>
        <end position="54"/>
    </location>
</feature>
<evidence type="ECO:0000256" key="10">
    <source>
        <dbReference type="PROSITE-ProRule" id="PRU01016"/>
    </source>
</evidence>
<dbReference type="SMART" id="SM00439">
    <property type="entry name" value="BAH"/>
    <property type="match status" value="2"/>
</dbReference>
<dbReference type="EMBL" id="JABCRI010000006">
    <property type="protein sequence ID" value="KAF8404027.1"/>
    <property type="molecule type" value="Genomic_DNA"/>
</dbReference>
<dbReference type="CDD" id="cd04708">
    <property type="entry name" value="BAH_plantDCM_II"/>
    <property type="match status" value="1"/>
</dbReference>
<dbReference type="GO" id="GO:0032259">
    <property type="term" value="P:methylation"/>
    <property type="evidence" value="ECO:0007669"/>
    <property type="project" value="UniProtKB-KW"/>
</dbReference>
<feature type="region of interest" description="Disordered" evidence="11">
    <location>
        <begin position="670"/>
        <end position="695"/>
    </location>
</feature>
<protein>
    <recommendedName>
        <fullName evidence="8">DNA (cytosine-5)-methyltransferase</fullName>
        <ecNumber evidence="8">2.1.1.37</ecNumber>
    </recommendedName>
</protein>
<comment type="catalytic activity">
    <reaction evidence="8">
        <text>a 2'-deoxycytidine in DNA + S-adenosyl-L-methionine = a 5-methyl-2'-deoxycytidine in DNA + S-adenosyl-L-homocysteine + H(+)</text>
        <dbReference type="Rhea" id="RHEA:13681"/>
        <dbReference type="Rhea" id="RHEA-COMP:11369"/>
        <dbReference type="Rhea" id="RHEA-COMP:11370"/>
        <dbReference type="ChEBI" id="CHEBI:15378"/>
        <dbReference type="ChEBI" id="CHEBI:57856"/>
        <dbReference type="ChEBI" id="CHEBI:59789"/>
        <dbReference type="ChEBI" id="CHEBI:85452"/>
        <dbReference type="ChEBI" id="CHEBI:85454"/>
        <dbReference type="EC" id="2.1.1.37"/>
    </reaction>
</comment>
<dbReference type="CDD" id="cd04712">
    <property type="entry name" value="BAH_DCM_I"/>
    <property type="match status" value="1"/>
</dbReference>
<comment type="caution">
    <text evidence="13">The sequence shown here is derived from an EMBL/GenBank/DDBJ whole genome shotgun (WGS) entry which is preliminary data.</text>
</comment>
<dbReference type="Pfam" id="PF00145">
    <property type="entry name" value="DNA_methylase"/>
    <property type="match status" value="1"/>
</dbReference>
<proteinExistence type="inferred from homology"/>
<dbReference type="InterPro" id="IPR050390">
    <property type="entry name" value="C5-Methyltransferase"/>
</dbReference>
<keyword evidence="3 8" id="KW-0808">Transferase</keyword>
<evidence type="ECO:0000256" key="11">
    <source>
        <dbReference type="SAM" id="MobiDB-lite"/>
    </source>
</evidence>
<evidence type="ECO:0000313" key="13">
    <source>
        <dbReference type="EMBL" id="KAF8404027.1"/>
    </source>
</evidence>
<dbReference type="Pfam" id="PF12047">
    <property type="entry name" value="DNMT1-RFD"/>
    <property type="match status" value="2"/>
</dbReference>
<evidence type="ECO:0000256" key="5">
    <source>
        <dbReference type="ARBA" id="ARBA00022737"/>
    </source>
</evidence>
<keyword evidence="14" id="KW-1185">Reference proteome</keyword>
<feature type="domain" description="BAH" evidence="12">
    <location>
        <begin position="720"/>
        <end position="854"/>
    </location>
</feature>
<feature type="active site" evidence="9 10">
    <location>
        <position position="1175"/>
    </location>
</feature>
<dbReference type="EC" id="2.1.1.37" evidence="8"/>
<evidence type="ECO:0000256" key="7">
    <source>
        <dbReference type="ARBA" id="ARBA00023242"/>
    </source>
</evidence>
<evidence type="ECO:0000313" key="14">
    <source>
        <dbReference type="Proteomes" id="UP000655225"/>
    </source>
</evidence>
<evidence type="ECO:0000256" key="4">
    <source>
        <dbReference type="ARBA" id="ARBA00022691"/>
    </source>
</evidence>
<dbReference type="PROSITE" id="PS51679">
    <property type="entry name" value="SAM_MT_C5"/>
    <property type="match status" value="1"/>
</dbReference>
<dbReference type="Proteomes" id="UP000655225">
    <property type="component" value="Unassembled WGS sequence"/>
</dbReference>
<gene>
    <name evidence="13" type="ORF">HHK36_008903</name>
</gene>
<dbReference type="InterPro" id="IPR001525">
    <property type="entry name" value="C5_MeTfrase"/>
</dbReference>
<evidence type="ECO:0000256" key="1">
    <source>
        <dbReference type="ARBA" id="ARBA00004123"/>
    </source>
</evidence>
<dbReference type="PANTHER" id="PTHR10629">
    <property type="entry name" value="CYTOSINE-SPECIFIC METHYLTRANSFERASE"/>
    <property type="match status" value="1"/>
</dbReference>
<evidence type="ECO:0000256" key="6">
    <source>
        <dbReference type="ARBA" id="ARBA00023125"/>
    </source>
</evidence>
<dbReference type="OMA" id="DQSKMLH"/>
<keyword evidence="4 8" id="KW-0949">S-adenosyl-L-methionine</keyword>
<dbReference type="GO" id="GO:0005634">
    <property type="term" value="C:nucleus"/>
    <property type="evidence" value="ECO:0007669"/>
    <property type="project" value="UniProtKB-SubCell"/>
</dbReference>
<evidence type="ECO:0000259" key="12">
    <source>
        <dbReference type="PROSITE" id="PS51038"/>
    </source>
</evidence>
<dbReference type="InterPro" id="IPR018117">
    <property type="entry name" value="C5_DNA_meth_AS"/>
</dbReference>
<dbReference type="InterPro" id="IPR029063">
    <property type="entry name" value="SAM-dependent_MTases_sf"/>
</dbReference>
<keyword evidence="2 8" id="KW-0489">Methyltransferase</keyword>
<feature type="compositionally biased region" description="Polar residues" evidence="11">
    <location>
        <begin position="679"/>
        <end position="689"/>
    </location>
</feature>
<keyword evidence="7 8" id="KW-0539">Nucleus</keyword>
<dbReference type="GO" id="GO:0003682">
    <property type="term" value="F:chromatin binding"/>
    <property type="evidence" value="ECO:0007669"/>
    <property type="project" value="UniProtKB-UniRule"/>
</dbReference>
<dbReference type="Gene3D" id="3.40.50.150">
    <property type="entry name" value="Vaccinia Virus protein VP39"/>
    <property type="match status" value="1"/>
</dbReference>
<comment type="similarity">
    <text evidence="8 10">Belongs to the class I-like SAM-binding methyltransferase superfamily. C5-methyltransferase family.</text>
</comment>
<dbReference type="GO" id="GO:0003886">
    <property type="term" value="F:DNA (cytosine-5-)-methyltransferase activity"/>
    <property type="evidence" value="ECO:0007669"/>
    <property type="project" value="UniProtKB-UniRule"/>
</dbReference>
<organism evidence="13 14">
    <name type="scientific">Tetracentron sinense</name>
    <name type="common">Spur-leaf</name>
    <dbReference type="NCBI Taxonomy" id="13715"/>
    <lineage>
        <taxon>Eukaryota</taxon>
        <taxon>Viridiplantae</taxon>
        <taxon>Streptophyta</taxon>
        <taxon>Embryophyta</taxon>
        <taxon>Tracheophyta</taxon>
        <taxon>Spermatophyta</taxon>
        <taxon>Magnoliopsida</taxon>
        <taxon>Trochodendrales</taxon>
        <taxon>Trochodendraceae</taxon>
        <taxon>Tetracentron</taxon>
    </lineage>
</organism>
<evidence type="ECO:0000256" key="9">
    <source>
        <dbReference type="PIRSR" id="PIRSR037404-1"/>
    </source>
</evidence>
<dbReference type="InterPro" id="IPR022702">
    <property type="entry name" value="Cytosine_MeTrfase1_RFD"/>
</dbReference>
<feature type="domain" description="BAH" evidence="12">
    <location>
        <begin position="894"/>
        <end position="1032"/>
    </location>
</feature>
<keyword evidence="6 8" id="KW-0238">DNA-binding</keyword>
<dbReference type="GO" id="GO:0044027">
    <property type="term" value="P:negative regulation of gene expression via chromosomal CpG island methylation"/>
    <property type="evidence" value="ECO:0007669"/>
    <property type="project" value="TreeGrafter"/>
</dbReference>
<evidence type="ECO:0000256" key="3">
    <source>
        <dbReference type="ARBA" id="ARBA00022679"/>
    </source>
</evidence>
<feature type="compositionally biased region" description="Basic and acidic residues" evidence="11">
    <location>
        <begin position="20"/>
        <end position="36"/>
    </location>
</feature>
<dbReference type="PRINTS" id="PR00105">
    <property type="entry name" value="C5METTRFRASE"/>
</dbReference>
<evidence type="ECO:0000256" key="8">
    <source>
        <dbReference type="PIRNR" id="PIRNR037404"/>
    </source>
</evidence>
<dbReference type="GO" id="GO:0003677">
    <property type="term" value="F:DNA binding"/>
    <property type="evidence" value="ECO:0007669"/>
    <property type="project" value="UniProtKB-KW"/>
</dbReference>
<dbReference type="GO" id="GO:0006346">
    <property type="term" value="P:DNA methylation-dependent constitutive heterochromatin formation"/>
    <property type="evidence" value="ECO:0007669"/>
    <property type="project" value="InterPro"/>
</dbReference>
<dbReference type="PIRSF" id="PIRSF037404">
    <property type="entry name" value="DNMT1"/>
    <property type="match status" value="1"/>
</dbReference>
<dbReference type="Gene3D" id="3.90.120.10">
    <property type="entry name" value="DNA Methylase, subunit A, domain 2"/>
    <property type="match status" value="2"/>
</dbReference>
<dbReference type="OrthoDB" id="5376140at2759"/>
<sequence length="1609" mass="181864">MKNKTNAKLKPAISGEILMDTDREEKSEPKEMKRSGSECSEEPAGSRKIARQGASCSDFEERSVHLSEKSSIIETEMNFPVDKDEEILAVHLTYGQNDPRPRRRLTDFILHDAKGLPQSFDMMKTCNVFISGVILPLSGSSDIEKEQGIRCKHIGQIKSWEISGYEEGSPAVWVSTNVADYDCDKPASSYKKFYDHFFEKVCASIAVFKKLSKTSGGNPDLSLDELLAEVVRSMSGSKSFPSGESIKDFIVSEGEFIYNQLIGFDKGSEKNDQIFAKLPVLLALRGLSRKKGDLMPSEMALSHEIHGGEKMDQSSSFTCGAEDGDVKLARSLQEEEHCQSVELKKIQRSAPVTEDEIANDYPLPAYCETFLDERDEYIVHDPNKIPRCMLHNWSLYNLESRLISLELLPMKPCAEIDVTVYGSGIMSADDGSGFCLDGDPNESSSRASGAQNVDQIPIYLSAIKEWMIEYGSSMVFISIRTDMSWYRLGKPSKQYGPWLEPVLKTMRIATSISTLLKEQYPVSQLSFADIIMRVSEFEKDHPAYISSSLASVERYVVVHGQIILRLFAEYPDEMIRKCAFVTGLTNKIEERHHNRWAVKKEMNFNPRAAGALGESQRKVMKATTTRLVNRIWCDYFINDFVGDLMDGNSFEVNEDEDIEENAEAVKEGELLISEKTQKPHTTSKPTKSRSTGKEIGWDGNPLAKTYSGEAFYKRAIVCGDVISVKGAVLVEFDDSEEVPAIYFVEYMFEKSDGRKIIHGRVMLRGSQTVLGNAANEREVFLTNECMEFELGDVKQTVVVDIRLMAWGYQHRKKDADSDRIDREKADDRKRKGLPMEYYCKSLYCPERCAFFSLPYDTMGLGSGFCDACKLKETQLEKENFKVNLSKTGFTYKGTDFNVNDFVYVSPLYFKKDFEDHEILNGGRNFVLKAYVVCHLMEIPKVPIQADAEFTLVKVRRFFRPEDISAEKAYMSDIREVYYSEQLLCVPVETIEGKCEVRKKGDLPSPDCPAIFKHIFFCEHLYDPASGAFKQLPDHVRLCSSMGKVVDDAESRKKKGKFKEKAYDSSQQKRLATLNIFAGCGGLSEGLIQSGVSFTKLAIEDELPAAKAFSLNYPDAMMSYTNCNVILRAIMEKCEDTDDCISTSEVGELAAIMPGEDIYHLPLPGQVDFINAGLPCQGFSGMKMFNPGTWRVQTQMILSFLSFVDYFRPKFLLLEYMRNFVSFNKGQTFRLTLASLLEMGYQVRFGVLEAGAYGVSLSWKRAFIWAASPLETLPEWPEPMHVFAGPELKIPLPGNVQYAAVRSTASGAPFRAITVRDTVGDLPEAKEGKAEEYLTYDSYPVSWFQKIIRGETLFVFDHISKELNELNRIRCRRIPKRPGADWQDLPAEKIILSTGQMADLKPWYLPNTTKSHNRWKGLFGRLDWEGNFPASLMDPQYLDEVGMCFHPEQDRLLSVRECARSLGFPDSFHFAGPIDCMYRQIGDAVPPPLALALGRKLKEAVEKKWLVRDLKFLVGIPTLPGFKPYSRRPPNASFLYVADLIEPISKSWNMYALHCLFTAEERTTILTIGVWRTGKASKEDSILILWRCCSNALAVARRHIAIGVSVWEFR</sequence>
<dbReference type="PROSITE" id="PS51038">
    <property type="entry name" value="BAH"/>
    <property type="match status" value="2"/>
</dbReference>
<dbReference type="PANTHER" id="PTHR10629:SF52">
    <property type="entry name" value="DNA (CYTOSINE-5)-METHYLTRANSFERASE 1"/>
    <property type="match status" value="1"/>
</dbReference>
<dbReference type="Gene3D" id="2.30.30.490">
    <property type="match status" value="2"/>
</dbReference>
<evidence type="ECO:0000256" key="2">
    <source>
        <dbReference type="ARBA" id="ARBA00022603"/>
    </source>
</evidence>
<dbReference type="InterPro" id="IPR001025">
    <property type="entry name" value="BAH_dom"/>
</dbReference>
<comment type="subcellular location">
    <subcellularLocation>
        <location evidence="1 8">Nucleus</location>
    </subcellularLocation>
</comment>
<keyword evidence="5" id="KW-0677">Repeat</keyword>
<dbReference type="PROSITE" id="PS00094">
    <property type="entry name" value="C5_MTASE_1"/>
    <property type="match status" value="1"/>
</dbReference>
<accession>A0A835DKJ3</accession>
<dbReference type="InterPro" id="IPR043151">
    <property type="entry name" value="BAH_sf"/>
</dbReference>
<reference evidence="13 14" key="1">
    <citation type="submission" date="2020-04" db="EMBL/GenBank/DDBJ databases">
        <title>Plant Genome Project.</title>
        <authorList>
            <person name="Zhang R.-G."/>
        </authorList>
    </citation>
    <scope>NUCLEOTIDE SEQUENCE [LARGE SCALE GENOMIC DNA]</scope>
    <source>
        <strain evidence="13">YNK0</strain>
        <tissue evidence="13">Leaf</tissue>
    </source>
</reference>